<dbReference type="RefSeq" id="WP_133627571.1">
    <property type="nucleotide sequence ID" value="NZ_SOAZ01000005.1"/>
</dbReference>
<dbReference type="Pfam" id="PF13742">
    <property type="entry name" value="tRNA_anti_2"/>
    <property type="match status" value="1"/>
</dbReference>
<dbReference type="GO" id="GO:0003676">
    <property type="term" value="F:nucleic acid binding"/>
    <property type="evidence" value="ECO:0007669"/>
    <property type="project" value="InterPro"/>
</dbReference>
<proteinExistence type="inferred from homology"/>
<dbReference type="InterPro" id="IPR020579">
    <property type="entry name" value="Exonuc_VII_lsu_C"/>
</dbReference>
<dbReference type="NCBIfam" id="TIGR00237">
    <property type="entry name" value="xseA"/>
    <property type="match status" value="1"/>
</dbReference>
<feature type="domain" description="Exonuclease VII large subunit C-terminal" evidence="7">
    <location>
        <begin position="124"/>
        <end position="338"/>
    </location>
</feature>
<dbReference type="EC" id="3.1.11.6" evidence="5"/>
<dbReference type="GO" id="GO:0006308">
    <property type="term" value="P:DNA catabolic process"/>
    <property type="evidence" value="ECO:0007669"/>
    <property type="project" value="UniProtKB-UniRule"/>
</dbReference>
<keyword evidence="2 5" id="KW-0540">Nuclease</keyword>
<name>A0A4R7KUW5_9CLOT</name>
<dbReference type="PANTHER" id="PTHR30008:SF0">
    <property type="entry name" value="EXODEOXYRIBONUCLEASE 7 LARGE SUBUNIT"/>
    <property type="match status" value="1"/>
</dbReference>
<dbReference type="AlphaFoldDB" id="A0A4R7KUW5"/>
<evidence type="ECO:0000259" key="7">
    <source>
        <dbReference type="Pfam" id="PF02601"/>
    </source>
</evidence>
<keyword evidence="10" id="KW-1185">Reference proteome</keyword>
<protein>
    <recommendedName>
        <fullName evidence="5">Exodeoxyribonuclease 7 large subunit</fullName>
        <ecNumber evidence="5">3.1.11.6</ecNumber>
    </recommendedName>
    <alternativeName>
        <fullName evidence="5">Exodeoxyribonuclease VII large subunit</fullName>
        <shortName evidence="5">Exonuclease VII large subunit</shortName>
    </alternativeName>
</protein>
<dbReference type="OrthoDB" id="9802795at2"/>
<evidence type="ECO:0000313" key="10">
    <source>
        <dbReference type="Proteomes" id="UP000295325"/>
    </source>
</evidence>
<evidence type="ECO:0000256" key="1">
    <source>
        <dbReference type="ARBA" id="ARBA00022490"/>
    </source>
</evidence>
<dbReference type="GO" id="GO:0005737">
    <property type="term" value="C:cytoplasm"/>
    <property type="evidence" value="ECO:0007669"/>
    <property type="project" value="UniProtKB-SubCell"/>
</dbReference>
<comment type="similarity">
    <text evidence="5 6">Belongs to the XseA family.</text>
</comment>
<gene>
    <name evidence="5" type="primary">xseA</name>
    <name evidence="9" type="ORF">EDD71_105120</name>
</gene>
<evidence type="ECO:0000256" key="6">
    <source>
        <dbReference type="RuleBase" id="RU004355"/>
    </source>
</evidence>
<evidence type="ECO:0000256" key="2">
    <source>
        <dbReference type="ARBA" id="ARBA00022722"/>
    </source>
</evidence>
<organism evidence="9 10">
    <name type="scientific">Fonticella tunisiensis</name>
    <dbReference type="NCBI Taxonomy" id="1096341"/>
    <lineage>
        <taxon>Bacteria</taxon>
        <taxon>Bacillati</taxon>
        <taxon>Bacillota</taxon>
        <taxon>Clostridia</taxon>
        <taxon>Eubacteriales</taxon>
        <taxon>Clostridiaceae</taxon>
        <taxon>Fonticella</taxon>
    </lineage>
</organism>
<reference evidence="9 10" key="1">
    <citation type="submission" date="2019-03" db="EMBL/GenBank/DDBJ databases">
        <title>Genomic Encyclopedia of Type Strains, Phase IV (KMG-IV): sequencing the most valuable type-strain genomes for metagenomic binning, comparative biology and taxonomic classification.</title>
        <authorList>
            <person name="Goeker M."/>
        </authorList>
    </citation>
    <scope>NUCLEOTIDE SEQUENCE [LARGE SCALE GENOMIC DNA]</scope>
    <source>
        <strain evidence="9 10">DSM 24455</strain>
    </source>
</reference>
<evidence type="ECO:0000259" key="8">
    <source>
        <dbReference type="Pfam" id="PF13742"/>
    </source>
</evidence>
<evidence type="ECO:0000256" key="3">
    <source>
        <dbReference type="ARBA" id="ARBA00022801"/>
    </source>
</evidence>
<evidence type="ECO:0000256" key="5">
    <source>
        <dbReference type="HAMAP-Rule" id="MF_00378"/>
    </source>
</evidence>
<sequence length="409" mass="46533">MIREPITVSELTSYIKSIIENDFELSGVLVRGEISNFKHHSSGHMYFTLKDENAKIKCVMFKGSNQFLKFTPEDGMNMIVSGYVSVYERDGQYQLYVLKMEPDGIGSLYLAFEQLKEKLQKEGLFDTERKKPIPLFPEKIGVATSPTGSVIRDIINVSTRRFKNVDILLYPVKVQGEGAAETIVEAIDYFNTRKDIEVIIIGRGGGSIEELWPFNEEIVARAIARSRIPIISAVGHETDFTISDFVADARASTPSHAAEMAVPSLADLTYKIESLKSALYMNLTSKFKNKRYSVNSMIRRLENNSPLSKIVQNIQYIDNLQNKIKFIMEKRLRESKNKYSILVNRLDDLGPGKILSRGFSLVEKDNKVVRSVKELREKDEIKLTMKDGSAYCKIEKIMEGSVWLLEKRI</sequence>
<dbReference type="Pfam" id="PF02601">
    <property type="entry name" value="Exonuc_VII_L"/>
    <property type="match status" value="1"/>
</dbReference>
<comment type="catalytic activity">
    <reaction evidence="5 6">
        <text>Exonucleolytic cleavage in either 5'- to 3'- or 3'- to 5'-direction to yield nucleoside 5'-phosphates.</text>
        <dbReference type="EC" id="3.1.11.6"/>
    </reaction>
</comment>
<dbReference type="CDD" id="cd04489">
    <property type="entry name" value="ExoVII_LU_OBF"/>
    <property type="match status" value="1"/>
</dbReference>
<accession>A0A4R7KUW5</accession>
<dbReference type="InterPro" id="IPR003753">
    <property type="entry name" value="Exonuc_VII_L"/>
</dbReference>
<comment type="function">
    <text evidence="5">Bidirectionally degrades single-stranded DNA into large acid-insoluble oligonucleotides, which are then degraded further into small acid-soluble oligonucleotides.</text>
</comment>
<comment type="caution">
    <text evidence="9">The sequence shown here is derived from an EMBL/GenBank/DDBJ whole genome shotgun (WGS) entry which is preliminary data.</text>
</comment>
<keyword evidence="1 5" id="KW-0963">Cytoplasm</keyword>
<feature type="domain" description="OB-fold nucleic acid binding" evidence="8">
    <location>
        <begin position="6"/>
        <end position="101"/>
    </location>
</feature>
<dbReference type="EMBL" id="SOAZ01000005">
    <property type="protein sequence ID" value="TDT61940.1"/>
    <property type="molecule type" value="Genomic_DNA"/>
</dbReference>
<dbReference type="Proteomes" id="UP000295325">
    <property type="component" value="Unassembled WGS sequence"/>
</dbReference>
<keyword evidence="4 5" id="KW-0269">Exonuclease</keyword>
<dbReference type="GO" id="GO:0009318">
    <property type="term" value="C:exodeoxyribonuclease VII complex"/>
    <property type="evidence" value="ECO:0007669"/>
    <property type="project" value="UniProtKB-UniRule"/>
</dbReference>
<evidence type="ECO:0000256" key="4">
    <source>
        <dbReference type="ARBA" id="ARBA00022839"/>
    </source>
</evidence>
<dbReference type="PANTHER" id="PTHR30008">
    <property type="entry name" value="EXODEOXYRIBONUCLEASE 7 LARGE SUBUNIT"/>
    <property type="match status" value="1"/>
</dbReference>
<keyword evidence="3 5" id="KW-0378">Hydrolase</keyword>
<evidence type="ECO:0000313" key="9">
    <source>
        <dbReference type="EMBL" id="TDT61940.1"/>
    </source>
</evidence>
<comment type="subunit">
    <text evidence="5">Heterooligomer composed of large and small subunits.</text>
</comment>
<dbReference type="InterPro" id="IPR025824">
    <property type="entry name" value="OB-fold_nuc-bd_dom"/>
</dbReference>
<comment type="subcellular location">
    <subcellularLocation>
        <location evidence="5 6">Cytoplasm</location>
    </subcellularLocation>
</comment>
<dbReference type="HAMAP" id="MF_00378">
    <property type="entry name" value="Exonuc_7_L"/>
    <property type="match status" value="1"/>
</dbReference>
<dbReference type="GO" id="GO:0008855">
    <property type="term" value="F:exodeoxyribonuclease VII activity"/>
    <property type="evidence" value="ECO:0007669"/>
    <property type="project" value="UniProtKB-UniRule"/>
</dbReference>